<proteinExistence type="inferred from homology"/>
<feature type="compositionally biased region" description="Polar residues" evidence="7">
    <location>
        <begin position="2212"/>
        <end position="2224"/>
    </location>
</feature>
<dbReference type="PROSITE" id="PS00028">
    <property type="entry name" value="ZINC_FINGER_C2H2_1"/>
    <property type="match status" value="1"/>
</dbReference>
<feature type="compositionally biased region" description="Basic and acidic residues" evidence="7">
    <location>
        <begin position="182"/>
        <end position="193"/>
    </location>
</feature>
<dbReference type="GO" id="GO:0031047">
    <property type="term" value="P:regulatory ncRNA-mediated gene silencing"/>
    <property type="evidence" value="ECO:0007669"/>
    <property type="project" value="UniProtKB-ARBA"/>
</dbReference>
<dbReference type="InterPro" id="IPR039727">
    <property type="entry name" value="SE/Ars2"/>
</dbReference>
<evidence type="ECO:0000256" key="5">
    <source>
        <dbReference type="ARBA" id="ARBA00023242"/>
    </source>
</evidence>
<evidence type="ECO:0000256" key="6">
    <source>
        <dbReference type="PROSITE-ProRule" id="PRU00169"/>
    </source>
</evidence>
<feature type="region of interest" description="Disordered" evidence="7">
    <location>
        <begin position="2082"/>
        <end position="2115"/>
    </location>
</feature>
<feature type="compositionally biased region" description="Basic and acidic residues" evidence="7">
    <location>
        <begin position="100"/>
        <end position="113"/>
    </location>
</feature>
<evidence type="ECO:0000256" key="1">
    <source>
        <dbReference type="ARBA" id="ARBA00004123"/>
    </source>
</evidence>
<feature type="compositionally biased region" description="Low complexity" evidence="7">
    <location>
        <begin position="982"/>
        <end position="1003"/>
    </location>
</feature>
<feature type="compositionally biased region" description="Low complexity" evidence="7">
    <location>
        <begin position="2082"/>
        <end position="2092"/>
    </location>
</feature>
<feature type="region of interest" description="Disordered" evidence="7">
    <location>
        <begin position="394"/>
        <end position="437"/>
    </location>
</feature>
<dbReference type="Pfam" id="PF04959">
    <property type="entry name" value="ARS2"/>
    <property type="match status" value="1"/>
</dbReference>
<feature type="region of interest" description="Disordered" evidence="7">
    <location>
        <begin position="889"/>
        <end position="908"/>
    </location>
</feature>
<feature type="compositionally biased region" description="Low complexity" evidence="7">
    <location>
        <begin position="1597"/>
        <end position="1609"/>
    </location>
</feature>
<dbReference type="Proteomes" id="UP000521872">
    <property type="component" value="Unassembled WGS sequence"/>
</dbReference>
<dbReference type="InterPro" id="IPR007042">
    <property type="entry name" value="SERRATE/Ars2_C"/>
</dbReference>
<dbReference type="InterPro" id="IPR013087">
    <property type="entry name" value="Znf_C2H2_type"/>
</dbReference>
<organism evidence="9 10">
    <name type="scientific">Agrocybe pediades</name>
    <dbReference type="NCBI Taxonomy" id="84607"/>
    <lineage>
        <taxon>Eukaryota</taxon>
        <taxon>Fungi</taxon>
        <taxon>Dikarya</taxon>
        <taxon>Basidiomycota</taxon>
        <taxon>Agaricomycotina</taxon>
        <taxon>Agaricomycetes</taxon>
        <taxon>Agaricomycetidae</taxon>
        <taxon>Agaricales</taxon>
        <taxon>Agaricineae</taxon>
        <taxon>Strophariaceae</taxon>
        <taxon>Agrocybe</taxon>
    </lineage>
</organism>
<dbReference type="InterPro" id="IPR021933">
    <property type="entry name" value="SERRATE/Ars2_N"/>
</dbReference>
<feature type="region of interest" description="Disordered" evidence="7">
    <location>
        <begin position="1132"/>
        <end position="1156"/>
    </location>
</feature>
<feature type="compositionally biased region" description="Polar residues" evidence="7">
    <location>
        <begin position="1748"/>
        <end position="1758"/>
    </location>
</feature>
<evidence type="ECO:0000256" key="4">
    <source>
        <dbReference type="ARBA" id="ARBA00023012"/>
    </source>
</evidence>
<keyword evidence="10" id="KW-1185">Reference proteome</keyword>
<keyword evidence="3" id="KW-0597">Phosphoprotein</keyword>
<feature type="region of interest" description="Disordered" evidence="7">
    <location>
        <begin position="729"/>
        <end position="752"/>
    </location>
</feature>
<evidence type="ECO:0000313" key="9">
    <source>
        <dbReference type="EMBL" id="KAF4616142.1"/>
    </source>
</evidence>
<dbReference type="SMART" id="SM00448">
    <property type="entry name" value="REC"/>
    <property type="match status" value="1"/>
</dbReference>
<reference evidence="9 10" key="1">
    <citation type="submission" date="2019-12" db="EMBL/GenBank/DDBJ databases">
        <authorList>
            <person name="Floudas D."/>
            <person name="Bentzer J."/>
            <person name="Ahren D."/>
            <person name="Johansson T."/>
            <person name="Persson P."/>
            <person name="Tunlid A."/>
        </authorList>
    </citation>
    <scope>NUCLEOTIDE SEQUENCE [LARGE SCALE GENOMIC DNA]</scope>
    <source>
        <strain evidence="9 10">CBS 102.39</strain>
    </source>
</reference>
<feature type="region of interest" description="Disordered" evidence="7">
    <location>
        <begin position="20"/>
        <end position="73"/>
    </location>
</feature>
<keyword evidence="5" id="KW-0539">Nucleus</keyword>
<comment type="subcellular location">
    <subcellularLocation>
        <location evidence="1">Nucleus</location>
    </subcellularLocation>
</comment>
<feature type="region of interest" description="Disordered" evidence="7">
    <location>
        <begin position="182"/>
        <end position="259"/>
    </location>
</feature>
<dbReference type="GO" id="GO:0016070">
    <property type="term" value="P:RNA metabolic process"/>
    <property type="evidence" value="ECO:0007669"/>
    <property type="project" value="UniProtKB-ARBA"/>
</dbReference>
<dbReference type="SUPFAM" id="SSF52172">
    <property type="entry name" value="CheY-like"/>
    <property type="match status" value="1"/>
</dbReference>
<accession>A0A8H4QRP2</accession>
<feature type="region of interest" description="Disordered" evidence="7">
    <location>
        <begin position="526"/>
        <end position="561"/>
    </location>
</feature>
<dbReference type="PANTHER" id="PTHR13165">
    <property type="entry name" value="ARSENITE-RESISTANCE PROTEIN 2"/>
    <property type="match status" value="1"/>
</dbReference>
<feature type="region of interest" description="Disordered" evidence="7">
    <location>
        <begin position="1597"/>
        <end position="1663"/>
    </location>
</feature>
<feature type="region of interest" description="Disordered" evidence="7">
    <location>
        <begin position="2128"/>
        <end position="2235"/>
    </location>
</feature>
<feature type="region of interest" description="Disordered" evidence="7">
    <location>
        <begin position="1483"/>
        <end position="1505"/>
    </location>
</feature>
<keyword evidence="4" id="KW-0902">Two-component regulatory system</keyword>
<dbReference type="InterPro" id="IPR011006">
    <property type="entry name" value="CheY-like_superfamily"/>
</dbReference>
<feature type="region of interest" description="Disordered" evidence="7">
    <location>
        <begin position="787"/>
        <end position="822"/>
    </location>
</feature>
<comment type="similarity">
    <text evidence="2">Belongs to the ARS2 family.</text>
</comment>
<dbReference type="EMBL" id="JAACJL010000032">
    <property type="protein sequence ID" value="KAF4616142.1"/>
    <property type="molecule type" value="Genomic_DNA"/>
</dbReference>
<dbReference type="InterPro" id="IPR001789">
    <property type="entry name" value="Sig_transdc_resp-reg_receiver"/>
</dbReference>
<dbReference type="PROSITE" id="PS50110">
    <property type="entry name" value="RESPONSE_REGULATORY"/>
    <property type="match status" value="1"/>
</dbReference>
<feature type="compositionally biased region" description="Polar residues" evidence="7">
    <location>
        <begin position="1614"/>
        <end position="1630"/>
    </location>
</feature>
<feature type="domain" description="Response regulatory" evidence="8">
    <location>
        <begin position="1845"/>
        <end position="2007"/>
    </location>
</feature>
<dbReference type="FunFam" id="3.40.50.2300:FF:000146">
    <property type="entry name" value="Putative two-component response regulator SSK1p"/>
    <property type="match status" value="1"/>
</dbReference>
<feature type="compositionally biased region" description="Polar residues" evidence="7">
    <location>
        <begin position="889"/>
        <end position="900"/>
    </location>
</feature>
<feature type="compositionally biased region" description="Basic and acidic residues" evidence="7">
    <location>
        <begin position="738"/>
        <end position="751"/>
    </location>
</feature>
<name>A0A8H4QRP2_9AGAR</name>
<feature type="compositionally biased region" description="Polar residues" evidence="7">
    <location>
        <begin position="1802"/>
        <end position="1813"/>
    </location>
</feature>
<dbReference type="CDD" id="cd17546">
    <property type="entry name" value="REC_hyHK_CKI1_RcsC-like"/>
    <property type="match status" value="1"/>
</dbReference>
<sequence>MGDVLQPFHKPRLTVLTFMKRRRSMSPYDRERYDPRPRYNDDYDAHSRHGYTSPRRHAPYPPSRRAPPDPHTFDYPASLKQYAEWFRYYYPAQATEEDNADKAAEQEAGDGSKPRNGIKSRWEKYKKEFAAQQLQTMFEHHRKSPWFAEKYDPAPEFENLRTRVRKEGWKGRLQNFLQDLESGKFDPDLHEPEAEPTSPVKENGNGEAATNSNATDTKANTAADDDMQFNVDVDEDAGDNDANRTDTNGKNADNRRGARIEEVSVPTEGNQVMIRTIPPDIGRVKLEESVSKMPGFMYLALGDPLQKRNYYRAGWLRFSDDADMTSTLVELSEKKIEGFKLHVTHNVRPFTGKVRFAPEVASRPDRLQKDLENAKKLAAILEEQAAKLRSTKLSDLVKKPNGDEAANLAEGEGEGDDSKMSAPEEEEEENVESGSEAVERRIEKVMSDMREQGLVDVNDEKAFEEKRVVVALDMYLAYLRAAFHTCYYCATVTDHIEELQRKCVKHDRKPLSKMLLDELKAAEAEKERKAKEEDKEMSDAAAEDKAKPKENGTAKTKHDSRDWKRNDERWLEWLDSKIALLINKDGVDPRDYGGKSYEEELSKVVEPFVKQEDEGKFRCKTCQKLFKATAFVEKHIANKHPDLVKSLEDLPYFNNFALDPHRIQPFAHPPVAVGNSSQQPPPQAYGIQGPVPYQGDFARGPPYYGANGPYPPGGYPPYYPGQWDAPLPPYSMSGFPPGRRDDGPPGRRLSDRISGFASENSVIPAAAGLPPKPTPAALDTALVSGNANMGRRNTRNNSNHSSGPPPPPPPDAKEDPRASGGKRVSYHDMDLVAESVYIVLLACWVASLWKVDLLIMYIRIETAFNIRGYDFELSSLPWCGRWEAASGLRSSGNSTRQGPATMSIPKLPTVRMTPEGDCIIQDSVTLEFPQANKFSVSYATAPSRRNTTMDPPQMFQEAHPKLGWSEGEQQHSDGDSADDESTSSTTYRTAPPSRSSSTREPAPVRLKSVPEKPVPAFSRALSMPLPSQLSHLQNPHRVSRPPLVPLLSPGAVSTQVDHIREVSVELADSIQLIVQTMLQISPPQVLDPAKEQFSACALSVPTSSMSAMFTAMKNINYISANMSAFCEQTVNNAPTTESGQPTNDAQPGSSTLDRPQHNEFDIGEMLQCVGDALSGAAAQAGVDLVLYHGDVGLKHVYVSGDESGISFALSHIVRQVLNTTERGDSIELGLLVGPISSSLDSPMNIESPPVDDMMSASPLESTGPIQVKIRLSHKYTSSETQDPDQPMDMTDTEMRPPPSFSTSFLRRILAKIDGKLITDLPAPDSFASGRTCDLEMVLDRVPIPLYSASSPPELREEGISEPTLEQLSTFGETLKGKRVTLYASAKGSFAHHLTSYLTAWGMDVSHVSPDGHVDGVADNLTGYQEDIQNSQYVPVLPSFAEEPLSPQHNKAEPKIPMPTQPSFIFIDDDVNILKERLQSLRFENQPPLPSLPKKRPSLSARTRSSPHVARLVGMNQMRPPPVVIMHFTSLANYKVVRDAMQSLVISYAATSTPLPEVMIIPKPAGPRRFLTALHTAVTKPIVDPWFSPIATSPNTPGMSSMSGFFPSGSDYGSPGSNADSNASHPQPSSRHSNRPPGSRSNSDRSTRTNDHMSSMSSVLPPSPLAFPENVEYFSAAAERLGTSPSSGLVIQSPDGQTAGIYFHPRSKNASRNPSSQSMERDKGQLTIPIPRRGSLLRGPSSSKEEEITFSSLHEQTAGGQKEPPMRLMSIGPMEDQREGPSLASSILSPVPRRASEELRKLSSPTRELGTTLSRRPRRHDHREASSRKSKAVTTSDNVVPPISVLIVDGTYNPINQTILSTFMRRKRIKYELANNGQEAVQKWRTGGFHLILHRYSMVFNNISSQMDIQMPVMDGIQATKEIRRLEKCNATAGFPPISPAADGETPTNAPPEPRTLNSPYHSSVIIVALTASSLQSDRVAALAAGCNDFLTKPVSLLWLNNKIIEWGSIKALQMWADIRPDPSRNASSSTSATTNQDTRADAVAENLHVPEAKVVPAPPAVRRTSSAFEDNAAVIALASAGSSSNFSTAPSSPVTTSHSIPHLSYPSDSMLPPHSFERMRTTSMDATMTDANASHPIKRKRSSLDTDDGTPKPSSSQAPVSKDSDSPETHSQSVTPVSNPPPTADSPSQHTHRASSMESINTRNGDVPMSSDDPQSTAEVDLTTSSPDDSDDESF</sequence>
<feature type="compositionally biased region" description="Acidic residues" evidence="7">
    <location>
        <begin position="223"/>
        <end position="239"/>
    </location>
</feature>
<comment type="caution">
    <text evidence="9">The sequence shown here is derived from an EMBL/GenBank/DDBJ whole genome shotgun (WGS) entry which is preliminary data.</text>
</comment>
<dbReference type="Gene3D" id="3.40.50.2300">
    <property type="match status" value="1"/>
</dbReference>
<feature type="compositionally biased region" description="Polar residues" evidence="7">
    <location>
        <begin position="1707"/>
        <end position="1717"/>
    </location>
</feature>
<gene>
    <name evidence="9" type="ORF">D9613_011468</name>
</gene>
<feature type="compositionally biased region" description="Basic and acidic residues" evidence="7">
    <location>
        <begin position="1641"/>
        <end position="1650"/>
    </location>
</feature>
<dbReference type="GO" id="GO:0000156">
    <property type="term" value="F:phosphorelay response regulator activity"/>
    <property type="evidence" value="ECO:0007669"/>
    <property type="project" value="UniProtKB-ARBA"/>
</dbReference>
<evidence type="ECO:0000256" key="3">
    <source>
        <dbReference type="ARBA" id="ARBA00022553"/>
    </source>
</evidence>
<feature type="compositionally biased region" description="Basic and acidic residues" evidence="7">
    <location>
        <begin position="28"/>
        <end position="47"/>
    </location>
</feature>
<dbReference type="Pfam" id="PF12066">
    <property type="entry name" value="SERRATE_Ars2_N"/>
    <property type="match status" value="1"/>
</dbReference>
<evidence type="ECO:0000256" key="7">
    <source>
        <dbReference type="SAM" id="MobiDB-lite"/>
    </source>
</evidence>
<feature type="region of interest" description="Disordered" evidence="7">
    <location>
        <begin position="97"/>
        <end position="118"/>
    </location>
</feature>
<feature type="compositionally biased region" description="Polar residues" evidence="7">
    <location>
        <begin position="1132"/>
        <end position="1153"/>
    </location>
</feature>
<evidence type="ECO:0000313" key="10">
    <source>
        <dbReference type="Proteomes" id="UP000521872"/>
    </source>
</evidence>
<feature type="compositionally biased region" description="Low complexity" evidence="7">
    <location>
        <begin position="208"/>
        <end position="222"/>
    </location>
</feature>
<dbReference type="PANTHER" id="PTHR13165:SF0">
    <property type="entry name" value="SERRATE RNA EFFECTOR MOLECULE HOMOLOG"/>
    <property type="match status" value="1"/>
</dbReference>
<dbReference type="GO" id="GO:0016604">
    <property type="term" value="C:nuclear body"/>
    <property type="evidence" value="ECO:0007669"/>
    <property type="project" value="TreeGrafter"/>
</dbReference>
<feature type="region of interest" description="Disordered" evidence="7">
    <location>
        <begin position="1682"/>
        <end position="1834"/>
    </location>
</feature>
<feature type="compositionally biased region" description="Low complexity" evidence="7">
    <location>
        <begin position="1730"/>
        <end position="1741"/>
    </location>
</feature>
<comment type="caution">
    <text evidence="6">Lacks conserved residue(s) required for the propagation of feature annotation.</text>
</comment>
<feature type="region of interest" description="Disordered" evidence="7">
    <location>
        <begin position="965"/>
        <end position="1015"/>
    </location>
</feature>
<feature type="region of interest" description="Disordered" evidence="7">
    <location>
        <begin position="672"/>
        <end position="700"/>
    </location>
</feature>
<protein>
    <recommendedName>
        <fullName evidence="8">Response regulatory domain-containing protein</fullName>
    </recommendedName>
</protein>
<feature type="compositionally biased region" description="Polar residues" evidence="7">
    <location>
        <begin position="2185"/>
        <end position="2204"/>
    </location>
</feature>
<evidence type="ECO:0000256" key="2">
    <source>
        <dbReference type="ARBA" id="ARBA00005407"/>
    </source>
</evidence>
<feature type="compositionally biased region" description="Polar residues" evidence="7">
    <location>
        <begin position="1682"/>
        <end position="1695"/>
    </location>
</feature>
<evidence type="ECO:0000259" key="8">
    <source>
        <dbReference type="PROSITE" id="PS50110"/>
    </source>
</evidence>